<organism evidence="2 3">
    <name type="scientific">Mycena albidolilacea</name>
    <dbReference type="NCBI Taxonomy" id="1033008"/>
    <lineage>
        <taxon>Eukaryota</taxon>
        <taxon>Fungi</taxon>
        <taxon>Dikarya</taxon>
        <taxon>Basidiomycota</taxon>
        <taxon>Agaricomycotina</taxon>
        <taxon>Agaricomycetes</taxon>
        <taxon>Agaricomycetidae</taxon>
        <taxon>Agaricales</taxon>
        <taxon>Marasmiineae</taxon>
        <taxon>Mycenaceae</taxon>
        <taxon>Mycena</taxon>
    </lineage>
</organism>
<feature type="chain" id="PRO_5042264184" description="Ricin B lectin domain-containing protein" evidence="1">
    <location>
        <begin position="22"/>
        <end position="143"/>
    </location>
</feature>
<keyword evidence="1" id="KW-0732">Signal</keyword>
<comment type="caution">
    <text evidence="2">The sequence shown here is derived from an EMBL/GenBank/DDBJ whole genome shotgun (WGS) entry which is preliminary data.</text>
</comment>
<dbReference type="Proteomes" id="UP001218218">
    <property type="component" value="Unassembled WGS sequence"/>
</dbReference>
<reference evidence="2" key="1">
    <citation type="submission" date="2023-03" db="EMBL/GenBank/DDBJ databases">
        <title>Massive genome expansion in bonnet fungi (Mycena s.s.) driven by repeated elements and novel gene families across ecological guilds.</title>
        <authorList>
            <consortium name="Lawrence Berkeley National Laboratory"/>
            <person name="Harder C.B."/>
            <person name="Miyauchi S."/>
            <person name="Viragh M."/>
            <person name="Kuo A."/>
            <person name="Thoen E."/>
            <person name="Andreopoulos B."/>
            <person name="Lu D."/>
            <person name="Skrede I."/>
            <person name="Drula E."/>
            <person name="Henrissat B."/>
            <person name="Morin E."/>
            <person name="Kohler A."/>
            <person name="Barry K."/>
            <person name="LaButti K."/>
            <person name="Morin E."/>
            <person name="Salamov A."/>
            <person name="Lipzen A."/>
            <person name="Mereny Z."/>
            <person name="Hegedus B."/>
            <person name="Baldrian P."/>
            <person name="Stursova M."/>
            <person name="Weitz H."/>
            <person name="Taylor A."/>
            <person name="Grigoriev I.V."/>
            <person name="Nagy L.G."/>
            <person name="Martin F."/>
            <person name="Kauserud H."/>
        </authorList>
    </citation>
    <scope>NUCLEOTIDE SEQUENCE</scope>
    <source>
        <strain evidence="2">CBHHK002</strain>
    </source>
</reference>
<dbReference type="SUPFAM" id="SSF50370">
    <property type="entry name" value="Ricin B-like lectins"/>
    <property type="match status" value="1"/>
</dbReference>
<dbReference type="EMBL" id="JARIHO010000021">
    <property type="protein sequence ID" value="KAJ7346317.1"/>
    <property type="molecule type" value="Genomic_DNA"/>
</dbReference>
<dbReference type="AlphaFoldDB" id="A0AAD7EPL2"/>
<evidence type="ECO:0000313" key="3">
    <source>
        <dbReference type="Proteomes" id="UP001218218"/>
    </source>
</evidence>
<protein>
    <recommendedName>
        <fullName evidence="4">Ricin B lectin domain-containing protein</fullName>
    </recommendedName>
</protein>
<name>A0AAD7EPL2_9AGAR</name>
<accession>A0AAD7EPL2</accession>
<proteinExistence type="predicted"/>
<dbReference type="Gene3D" id="2.80.10.50">
    <property type="match status" value="1"/>
</dbReference>
<dbReference type="InterPro" id="IPR035992">
    <property type="entry name" value="Ricin_B-like_lectins"/>
</dbReference>
<sequence>MFSKILTFGIGALALVQGALAIAPGRYIIRNREMGTLVSIGGGQPLSLSRSPFPAPVGQWNVEKSGQDEYTIINDDVAVLAYENTLFAGNRIDNFSIEDAGNDLLVIRATDSNRVWTAANDDATVHLEDDEGSNSQRWVFVPL</sequence>
<evidence type="ECO:0008006" key="4">
    <source>
        <dbReference type="Google" id="ProtNLM"/>
    </source>
</evidence>
<keyword evidence="3" id="KW-1185">Reference proteome</keyword>
<evidence type="ECO:0000313" key="2">
    <source>
        <dbReference type="EMBL" id="KAJ7346317.1"/>
    </source>
</evidence>
<dbReference type="CDD" id="cd23714">
    <property type="entry name" value="beta-trefoil_Ricin_MtaL"/>
    <property type="match status" value="1"/>
</dbReference>
<evidence type="ECO:0000256" key="1">
    <source>
        <dbReference type="SAM" id="SignalP"/>
    </source>
</evidence>
<gene>
    <name evidence="2" type="ORF">DFH08DRAFT_937547</name>
</gene>
<feature type="signal peptide" evidence="1">
    <location>
        <begin position="1"/>
        <end position="21"/>
    </location>
</feature>